<organism evidence="2 3">
    <name type="scientific">Dreissena polymorpha</name>
    <name type="common">Zebra mussel</name>
    <name type="synonym">Mytilus polymorpha</name>
    <dbReference type="NCBI Taxonomy" id="45954"/>
    <lineage>
        <taxon>Eukaryota</taxon>
        <taxon>Metazoa</taxon>
        <taxon>Spiralia</taxon>
        <taxon>Lophotrochozoa</taxon>
        <taxon>Mollusca</taxon>
        <taxon>Bivalvia</taxon>
        <taxon>Autobranchia</taxon>
        <taxon>Heteroconchia</taxon>
        <taxon>Euheterodonta</taxon>
        <taxon>Imparidentia</taxon>
        <taxon>Neoheterodontei</taxon>
        <taxon>Myida</taxon>
        <taxon>Dreissenoidea</taxon>
        <taxon>Dreissenidae</taxon>
        <taxon>Dreissena</taxon>
    </lineage>
</organism>
<keyword evidence="3" id="KW-1185">Reference proteome</keyword>
<reference evidence="2" key="2">
    <citation type="submission" date="2020-11" db="EMBL/GenBank/DDBJ databases">
        <authorList>
            <person name="McCartney M.A."/>
            <person name="Auch B."/>
            <person name="Kono T."/>
            <person name="Mallez S."/>
            <person name="Becker A."/>
            <person name="Gohl D.M."/>
            <person name="Silverstein K.A.T."/>
            <person name="Koren S."/>
            <person name="Bechman K.B."/>
            <person name="Herman A."/>
            <person name="Abrahante J.E."/>
            <person name="Garbe J."/>
        </authorList>
    </citation>
    <scope>NUCLEOTIDE SEQUENCE</scope>
    <source>
        <strain evidence="2">Duluth1</strain>
        <tissue evidence="2">Whole animal</tissue>
    </source>
</reference>
<protein>
    <submittedName>
        <fullName evidence="2">Uncharacterized protein</fullName>
    </submittedName>
</protein>
<feature type="region of interest" description="Disordered" evidence="1">
    <location>
        <begin position="31"/>
        <end position="54"/>
    </location>
</feature>
<sequence>MWFDVWLLSRSASDFRPFFYALWLAASAPVAARDADANDDDDEYQAADTGMDYG</sequence>
<evidence type="ECO:0000256" key="1">
    <source>
        <dbReference type="SAM" id="MobiDB-lite"/>
    </source>
</evidence>
<reference evidence="2" key="1">
    <citation type="journal article" date="2019" name="bioRxiv">
        <title>The Genome of the Zebra Mussel, Dreissena polymorpha: A Resource for Invasive Species Research.</title>
        <authorList>
            <person name="McCartney M.A."/>
            <person name="Auch B."/>
            <person name="Kono T."/>
            <person name="Mallez S."/>
            <person name="Zhang Y."/>
            <person name="Obille A."/>
            <person name="Becker A."/>
            <person name="Abrahante J.E."/>
            <person name="Garbe J."/>
            <person name="Badalamenti J.P."/>
            <person name="Herman A."/>
            <person name="Mangelson H."/>
            <person name="Liachko I."/>
            <person name="Sullivan S."/>
            <person name="Sone E.D."/>
            <person name="Koren S."/>
            <person name="Silverstein K.A.T."/>
            <person name="Beckman K.B."/>
            <person name="Gohl D.M."/>
        </authorList>
    </citation>
    <scope>NUCLEOTIDE SEQUENCE</scope>
    <source>
        <strain evidence="2">Duluth1</strain>
        <tissue evidence="2">Whole animal</tissue>
    </source>
</reference>
<name>A0A9D4EF82_DREPO</name>
<evidence type="ECO:0000313" key="3">
    <source>
        <dbReference type="Proteomes" id="UP000828390"/>
    </source>
</evidence>
<comment type="caution">
    <text evidence="2">The sequence shown here is derived from an EMBL/GenBank/DDBJ whole genome shotgun (WGS) entry which is preliminary data.</text>
</comment>
<dbReference type="Proteomes" id="UP000828390">
    <property type="component" value="Unassembled WGS sequence"/>
</dbReference>
<dbReference type="EMBL" id="JAIWYP010000009">
    <property type="protein sequence ID" value="KAH3777090.1"/>
    <property type="molecule type" value="Genomic_DNA"/>
</dbReference>
<dbReference type="AlphaFoldDB" id="A0A9D4EF82"/>
<proteinExistence type="predicted"/>
<gene>
    <name evidence="2" type="ORF">DPMN_178527</name>
</gene>
<accession>A0A9D4EF82</accession>
<evidence type="ECO:0000313" key="2">
    <source>
        <dbReference type="EMBL" id="KAH3777090.1"/>
    </source>
</evidence>